<feature type="domain" description="Hemerythrin-like" evidence="1">
    <location>
        <begin position="3"/>
        <end position="137"/>
    </location>
</feature>
<gene>
    <name evidence="2" type="ordered locus">MCP_2561</name>
</gene>
<dbReference type="InParanoid" id="D1Z1R1"/>
<dbReference type="CDD" id="cd12108">
    <property type="entry name" value="Hr-like"/>
    <property type="match status" value="1"/>
</dbReference>
<dbReference type="PANTHER" id="PTHR39966">
    <property type="entry name" value="BLL2471 PROTEIN-RELATED"/>
    <property type="match status" value="1"/>
</dbReference>
<sequence length="186" mass="21893">MLPIGELMIEHRLIDRMLKLMRIELDRIGAYGKADPELIESMATFMKEYADICHHGKEEQILFPRLSEKQISPDMARMVEDLVQEHRFVRNLTNELVRANDLYINGRPEGRAGIISSLNSIVEFYPRHVEKEEKHFFIPAMGYFSDAEKDAMLLMFREFDDRLLYDEFRMMVSAMEDQWHAPPPGK</sequence>
<dbReference type="GO" id="GO:0005886">
    <property type="term" value="C:plasma membrane"/>
    <property type="evidence" value="ECO:0007669"/>
    <property type="project" value="TreeGrafter"/>
</dbReference>
<evidence type="ECO:0000313" key="3">
    <source>
        <dbReference type="Proteomes" id="UP000001882"/>
    </source>
</evidence>
<dbReference type="STRING" id="304371.MCP_2561"/>
<dbReference type="PANTHER" id="PTHR39966:SF1">
    <property type="entry name" value="HEMERYTHRIN-LIKE DOMAIN-CONTAINING PROTEIN"/>
    <property type="match status" value="1"/>
</dbReference>
<reference evidence="2 3" key="2">
    <citation type="journal article" date="2008" name="Int. J. Syst. Evol. Microbiol.">
        <title>Methanocella paludicola gen. nov., sp. nov., a methane-producing archaeon, the first isolate of the lineage 'Rice Cluster I', and proposal of the new archaeal order Methanocellales ord. nov.</title>
        <authorList>
            <person name="Sakai S."/>
            <person name="Imachi H."/>
            <person name="Hanada S."/>
            <person name="Ohashi A."/>
            <person name="Harada H."/>
            <person name="Kamagata Y."/>
        </authorList>
    </citation>
    <scope>NUCLEOTIDE SEQUENCE [LARGE SCALE GENOMIC DNA]</scope>
    <source>
        <strain evidence="3">DSM 17711 / JCM 13418 / NBRC 101707 / SANAE</strain>
    </source>
</reference>
<proteinExistence type="predicted"/>
<dbReference type="Gene3D" id="1.20.120.520">
    <property type="entry name" value="nmb1532 protein domain like"/>
    <property type="match status" value="1"/>
</dbReference>
<organism evidence="2 3">
    <name type="scientific">Methanocella paludicola (strain DSM 17711 / JCM 13418 / NBRC 101707 / SANAE)</name>
    <dbReference type="NCBI Taxonomy" id="304371"/>
    <lineage>
        <taxon>Archaea</taxon>
        <taxon>Methanobacteriati</taxon>
        <taxon>Methanobacteriota</taxon>
        <taxon>Stenosarchaea group</taxon>
        <taxon>Methanomicrobia</taxon>
        <taxon>Methanocellales</taxon>
        <taxon>Methanocellaceae</taxon>
        <taxon>Methanocella</taxon>
    </lineage>
</organism>
<keyword evidence="3" id="KW-1185">Reference proteome</keyword>
<dbReference type="EMBL" id="AP011532">
    <property type="protein sequence ID" value="BAI62633.1"/>
    <property type="molecule type" value="Genomic_DNA"/>
</dbReference>
<protein>
    <recommendedName>
        <fullName evidence="1">Hemerythrin-like domain-containing protein</fullName>
    </recommendedName>
</protein>
<dbReference type="Pfam" id="PF01814">
    <property type="entry name" value="Hemerythrin"/>
    <property type="match status" value="1"/>
</dbReference>
<reference evidence="3" key="3">
    <citation type="journal article" date="2011" name="PLoS ONE">
        <title>Genome sequence of a mesophilic hydrogenotrophic methanogen Methanocella paludicola, the first cultivated representative of the order Methanocellales.</title>
        <authorList>
            <person name="Sakai S."/>
            <person name="Takaki Y."/>
            <person name="Shimamura S."/>
            <person name="Sekine M."/>
            <person name="Tajima T."/>
            <person name="Kosugi H."/>
            <person name="Ichikawa N."/>
            <person name="Tasumi E."/>
            <person name="Hiraki A.T."/>
            <person name="Shimizu A."/>
            <person name="Kato Y."/>
            <person name="Nishiko R."/>
            <person name="Mori K."/>
            <person name="Fujita N."/>
            <person name="Imachi H."/>
            <person name="Takai K."/>
        </authorList>
    </citation>
    <scope>NUCLEOTIDE SEQUENCE [LARGE SCALE GENOMIC DNA]</scope>
    <source>
        <strain evidence="3">DSM 17711 / JCM 13418 / NBRC 101707 / SANAE</strain>
    </source>
</reference>
<accession>D1Z1R1</accession>
<dbReference type="AlphaFoldDB" id="D1Z1R1"/>
<evidence type="ECO:0000313" key="2">
    <source>
        <dbReference type="EMBL" id="BAI62633.1"/>
    </source>
</evidence>
<dbReference type="KEGG" id="mpd:MCP_2561"/>
<dbReference type="eggNOG" id="arCOG01471">
    <property type="taxonomic scope" value="Archaea"/>
</dbReference>
<dbReference type="Proteomes" id="UP000001882">
    <property type="component" value="Chromosome"/>
</dbReference>
<name>D1Z1R1_METPS</name>
<evidence type="ECO:0000259" key="1">
    <source>
        <dbReference type="Pfam" id="PF01814"/>
    </source>
</evidence>
<dbReference type="InterPro" id="IPR012312">
    <property type="entry name" value="Hemerythrin-like"/>
</dbReference>
<reference evidence="2 3" key="1">
    <citation type="journal article" date="2007" name="Appl. Environ. Microbiol.">
        <title>Isolation of key methanogens for global methane emission from rice paddy fields: a novel isolate affiliated with the clone cluster rice cluster I.</title>
        <authorList>
            <person name="Sakai S."/>
            <person name="Imachi H."/>
            <person name="Sekiguchi Y."/>
            <person name="Ohashi A."/>
            <person name="Harada H."/>
            <person name="Kamagata Y."/>
        </authorList>
    </citation>
    <scope>NUCLEOTIDE SEQUENCE [LARGE SCALE GENOMIC DNA]</scope>
    <source>
        <strain evidence="3">DSM 17711 / JCM 13418 / NBRC 101707 / SANAE</strain>
    </source>
</reference>